<dbReference type="AlphaFoldDB" id="A0A544QW84"/>
<protein>
    <submittedName>
        <fullName evidence="2">Lantibiotic ABC transporter permease</fullName>
    </submittedName>
</protein>
<keyword evidence="3" id="KW-1185">Reference proteome</keyword>
<keyword evidence="1" id="KW-0472">Membrane</keyword>
<organism evidence="2 3">
    <name type="scientific">Peptacetobacter hominis</name>
    <dbReference type="NCBI Taxonomy" id="2743610"/>
    <lineage>
        <taxon>Bacteria</taxon>
        <taxon>Bacillati</taxon>
        <taxon>Bacillota</taxon>
        <taxon>Clostridia</taxon>
        <taxon>Peptostreptococcales</taxon>
        <taxon>Peptostreptococcaceae</taxon>
        <taxon>Peptacetobacter</taxon>
    </lineage>
</organism>
<keyword evidence="1" id="KW-0812">Transmembrane</keyword>
<dbReference type="OrthoDB" id="1910346at2"/>
<reference evidence="2 3" key="1">
    <citation type="submission" date="2019-02" db="EMBL/GenBank/DDBJ databases">
        <title>Peptostreptococcaceae bacterium ZHW00191 nov., a new bacterium isolated from the human gut.</title>
        <authorList>
            <person name="Zhou H.-W."/>
            <person name="Chen X.-J."/>
        </authorList>
    </citation>
    <scope>NUCLEOTIDE SEQUENCE [LARGE SCALE GENOMIC DNA]</scope>
    <source>
        <strain evidence="2 3">ZHW00191</strain>
    </source>
</reference>
<feature type="transmembrane region" description="Helical" evidence="1">
    <location>
        <begin position="212"/>
        <end position="234"/>
    </location>
</feature>
<dbReference type="Proteomes" id="UP000317863">
    <property type="component" value="Unassembled WGS sequence"/>
</dbReference>
<evidence type="ECO:0000313" key="3">
    <source>
        <dbReference type="Proteomes" id="UP000317863"/>
    </source>
</evidence>
<dbReference type="RefSeq" id="WP_142535558.1">
    <property type="nucleotide sequence ID" value="NZ_SGJB01000005.1"/>
</dbReference>
<proteinExistence type="predicted"/>
<evidence type="ECO:0000313" key="2">
    <source>
        <dbReference type="EMBL" id="TQQ84954.1"/>
    </source>
</evidence>
<sequence>MKSIIIELKKYKHTYILEIMPFVGVLGALYSFANFLFRKDSLLSLPLHPMDILLTQLYGVIMMLNMFGIIIITTATYNLEFHNHAIKNFYLLPFKISHIFRNKFFILLFFVAICALLQDISLYIIGFKYLPANTFEPFTLINYSIYCFFSTLPVFSFMLMISSILENIWLTLGVGVIGFFSGMTMSISKFNIFLINPFVLMIRPSVDYSADINILILIISIVETFIFFFSGYFLSMNKKI</sequence>
<feature type="transmembrane region" description="Helical" evidence="1">
    <location>
        <begin position="140"/>
        <end position="161"/>
    </location>
</feature>
<feature type="transmembrane region" description="Helical" evidence="1">
    <location>
        <begin position="57"/>
        <end position="79"/>
    </location>
</feature>
<comment type="caution">
    <text evidence="2">The sequence shown here is derived from an EMBL/GenBank/DDBJ whole genome shotgun (WGS) entry which is preliminary data.</text>
</comment>
<feature type="transmembrane region" description="Helical" evidence="1">
    <location>
        <begin position="15"/>
        <end position="37"/>
    </location>
</feature>
<accession>A0A544QW84</accession>
<evidence type="ECO:0000256" key="1">
    <source>
        <dbReference type="SAM" id="Phobius"/>
    </source>
</evidence>
<dbReference type="EMBL" id="SGJB01000005">
    <property type="protein sequence ID" value="TQQ84954.1"/>
    <property type="molecule type" value="Genomic_DNA"/>
</dbReference>
<feature type="transmembrane region" description="Helical" evidence="1">
    <location>
        <begin position="104"/>
        <end position="125"/>
    </location>
</feature>
<name>A0A544QW84_9FIRM</name>
<keyword evidence="1" id="KW-1133">Transmembrane helix</keyword>
<gene>
    <name evidence="2" type="ORF">EXD82_03675</name>
</gene>
<feature type="transmembrane region" description="Helical" evidence="1">
    <location>
        <begin position="168"/>
        <end position="192"/>
    </location>
</feature>